<dbReference type="RefSeq" id="WP_164551226.1">
    <property type="nucleotide sequence ID" value="NZ_CP020373.1"/>
</dbReference>
<dbReference type="Proteomes" id="UP000278437">
    <property type="component" value="Chromosome"/>
</dbReference>
<keyword evidence="3" id="KW-1185">Reference proteome</keyword>
<feature type="domain" description="Endonuclease GajA/Old nuclease/RecF-like AAA" evidence="1">
    <location>
        <begin position="22"/>
        <end position="368"/>
    </location>
</feature>
<dbReference type="EMBL" id="CP020373">
    <property type="protein sequence ID" value="AZQ12212.1"/>
    <property type="molecule type" value="Genomic_DNA"/>
</dbReference>
<reference evidence="3" key="1">
    <citation type="submission" date="2017-03" db="EMBL/GenBank/DDBJ databases">
        <title>Full genome sequence of a non-lethal Shewanella isolate that potentiates virulence of Vibio parahaemolyticus causing acute hepatopancreatic necrosis disease (AHPND) in shrimp.</title>
        <authorList>
            <person name="Prachumwat A."/>
            <person name="Sritunyalucksana K."/>
        </authorList>
    </citation>
    <scope>NUCLEOTIDE SEQUENCE [LARGE SCALE GENOMIC DNA]</scope>
    <source>
        <strain evidence="3">TH2012</strain>
    </source>
</reference>
<dbReference type="PANTHER" id="PTHR43581">
    <property type="entry name" value="ATP/GTP PHOSPHATASE"/>
    <property type="match status" value="1"/>
</dbReference>
<name>A0ABM7DR89_9GAMM</name>
<gene>
    <name evidence="2" type="ORF">STH12_03148</name>
</gene>
<protein>
    <recommendedName>
        <fullName evidence="1">Endonuclease GajA/Old nuclease/RecF-like AAA domain-containing protein</fullName>
    </recommendedName>
</protein>
<dbReference type="SUPFAM" id="SSF52540">
    <property type="entry name" value="P-loop containing nucleoside triphosphate hydrolases"/>
    <property type="match status" value="1"/>
</dbReference>
<evidence type="ECO:0000313" key="3">
    <source>
        <dbReference type="Proteomes" id="UP000278437"/>
    </source>
</evidence>
<sequence length="473" mass="53849">MKILSVELNEVEHKLSSATPSIDDTSNVFTVIIGNNGTGKSRLLNNLTLSFQSACGNKFQPNNVPRRYSKVVTLTDRKKIYSLYTNKKSKSKITCLGDVRRKRASIKRLGGGLIAAATSPFDKYPLESNQHKGNLKTRYHYIGLKESSESYSTDNQLKLFARAVIESGEDSRFSELFRLLGYSETIEIEFEEQFSRLLSYEDATLAKMISNDERMFFEMARANNAYFNQMIRTSIIKGEHIKAKSLFQKNNLNVFKKIYNSDKNSDERQEYIKALDTGFSKVKKVTLQRINGSGYVDFSDASSGERCMLLMILSIASVISDDSVICIDEPEISLHPEWQIGFIPLLKSSFSKYKNCHFIIATHSPHIVSQVEDDDSYILRMDDNQLFQAKEYHQKSADFQLAMLFRTPGFKNEYLISECLDVLSRLSSLDEEDDDLKSRMTALVSLKSKLDKNDPVFSLISTVEKARTAIYND</sequence>
<dbReference type="InterPro" id="IPR027417">
    <property type="entry name" value="P-loop_NTPase"/>
</dbReference>
<proteinExistence type="predicted"/>
<dbReference type="Pfam" id="PF13175">
    <property type="entry name" value="AAA_15"/>
    <property type="match status" value="1"/>
</dbReference>
<evidence type="ECO:0000259" key="1">
    <source>
        <dbReference type="Pfam" id="PF13175"/>
    </source>
</evidence>
<accession>A0ABM7DR89</accession>
<dbReference type="PANTHER" id="PTHR43581:SF4">
    <property type="entry name" value="ATP_GTP PHOSPHATASE"/>
    <property type="match status" value="1"/>
</dbReference>
<organism evidence="2 3">
    <name type="scientific">Shewanella khirikhana</name>
    <dbReference type="NCBI Taxonomy" id="1965282"/>
    <lineage>
        <taxon>Bacteria</taxon>
        <taxon>Pseudomonadati</taxon>
        <taxon>Pseudomonadota</taxon>
        <taxon>Gammaproteobacteria</taxon>
        <taxon>Alteromonadales</taxon>
        <taxon>Shewanellaceae</taxon>
        <taxon>Shewanella</taxon>
    </lineage>
</organism>
<dbReference type="InterPro" id="IPR041685">
    <property type="entry name" value="AAA_GajA/Old/RecF-like"/>
</dbReference>
<dbReference type="Gene3D" id="3.40.50.300">
    <property type="entry name" value="P-loop containing nucleotide triphosphate hydrolases"/>
    <property type="match status" value="1"/>
</dbReference>
<dbReference type="InterPro" id="IPR051396">
    <property type="entry name" value="Bact_Antivir_Def_Nuclease"/>
</dbReference>
<evidence type="ECO:0000313" key="2">
    <source>
        <dbReference type="EMBL" id="AZQ12212.1"/>
    </source>
</evidence>